<dbReference type="AlphaFoldDB" id="G2DZC6"/>
<reference evidence="2 3" key="1">
    <citation type="submission" date="2011-06" db="EMBL/GenBank/DDBJ databases">
        <title>The draft genome of Thiorhodococcus drewsii AZ1.</title>
        <authorList>
            <consortium name="US DOE Joint Genome Institute (JGI-PGF)"/>
            <person name="Lucas S."/>
            <person name="Han J."/>
            <person name="Lapidus A."/>
            <person name="Cheng J.-F."/>
            <person name="Goodwin L."/>
            <person name="Pitluck S."/>
            <person name="Peters L."/>
            <person name="Land M.L."/>
            <person name="Hauser L."/>
            <person name="Vogl K."/>
            <person name="Liu Z."/>
            <person name="Imhoff J."/>
            <person name="Thiel V."/>
            <person name="Frigaard N.-U."/>
            <person name="Bryant D.A."/>
            <person name="Woyke T.J."/>
        </authorList>
    </citation>
    <scope>NUCLEOTIDE SEQUENCE [LARGE SCALE GENOMIC DNA]</scope>
    <source>
        <strain evidence="2 3">AZ1</strain>
    </source>
</reference>
<keyword evidence="1" id="KW-0812">Transmembrane</keyword>
<dbReference type="STRING" id="765913.ThidrDRAFT_1389"/>
<feature type="transmembrane region" description="Helical" evidence="1">
    <location>
        <begin position="100"/>
        <end position="122"/>
    </location>
</feature>
<sequence length="336" mass="36872">MILHPGILGLLITAVLVLGLVLYGAYLGAIVLVRWDLDSSSEEQLALERKTYLLSTLMGHAMALEILSALIFLYTLEDIHAIFVGAMCATGTLNANPVGWWVLGAKILGLLFCAVWIVLNRIDQRAEDYPLTRLKYGLLLLLAPLLALETWLLFRFFLGLDPSVITSCCGTLFSGSGAGVGAEIAGLPAFPLMIAFFGGTAVYLAAGTLNLRQARPRLRYLLAGLSLWMLGISLASIIAFISSYHYELPTHHCPFCILQADYHYIGYPMYLTLFAATFYGLMVGIAEPLRRVASVEGVIAAAQPRWTRLSMLLFGLFVVIAAWPMVFSDFTLEGYY</sequence>
<accession>G2DZC6</accession>
<feature type="transmembrane region" description="Helical" evidence="1">
    <location>
        <begin position="306"/>
        <end position="326"/>
    </location>
</feature>
<gene>
    <name evidence="2" type="ORF">ThidrDRAFT_1389</name>
</gene>
<dbReference type="RefSeq" id="WP_007040103.1">
    <property type="nucleotide sequence ID" value="NZ_AFWT01000008.1"/>
</dbReference>
<keyword evidence="1" id="KW-0472">Membrane</keyword>
<dbReference type="Proteomes" id="UP000004200">
    <property type="component" value="Unassembled WGS sequence"/>
</dbReference>
<protein>
    <submittedName>
        <fullName evidence="2">Uncharacterized protein</fullName>
    </submittedName>
</protein>
<proteinExistence type="predicted"/>
<feature type="transmembrane region" description="Helical" evidence="1">
    <location>
        <begin position="264"/>
        <end position="285"/>
    </location>
</feature>
<evidence type="ECO:0000313" key="3">
    <source>
        <dbReference type="Proteomes" id="UP000004200"/>
    </source>
</evidence>
<feature type="transmembrane region" description="Helical" evidence="1">
    <location>
        <begin position="134"/>
        <end position="154"/>
    </location>
</feature>
<organism evidence="2 3">
    <name type="scientific">Thiorhodococcus drewsii AZ1</name>
    <dbReference type="NCBI Taxonomy" id="765913"/>
    <lineage>
        <taxon>Bacteria</taxon>
        <taxon>Pseudomonadati</taxon>
        <taxon>Pseudomonadota</taxon>
        <taxon>Gammaproteobacteria</taxon>
        <taxon>Chromatiales</taxon>
        <taxon>Chromatiaceae</taxon>
        <taxon>Thiorhodococcus</taxon>
    </lineage>
</organism>
<keyword evidence="3" id="KW-1185">Reference proteome</keyword>
<dbReference type="EMBL" id="AFWT01000008">
    <property type="protein sequence ID" value="EGV32153.1"/>
    <property type="molecule type" value="Genomic_DNA"/>
</dbReference>
<feature type="transmembrane region" description="Helical" evidence="1">
    <location>
        <begin position="184"/>
        <end position="206"/>
    </location>
</feature>
<feature type="transmembrane region" description="Helical" evidence="1">
    <location>
        <begin position="218"/>
        <end position="244"/>
    </location>
</feature>
<feature type="transmembrane region" description="Helical" evidence="1">
    <location>
        <begin position="6"/>
        <end position="32"/>
    </location>
</feature>
<dbReference type="eggNOG" id="ENOG502Z9TM">
    <property type="taxonomic scope" value="Bacteria"/>
</dbReference>
<dbReference type="OrthoDB" id="9788139at2"/>
<evidence type="ECO:0000313" key="2">
    <source>
        <dbReference type="EMBL" id="EGV32153.1"/>
    </source>
</evidence>
<keyword evidence="1" id="KW-1133">Transmembrane helix</keyword>
<name>G2DZC6_9GAMM</name>
<evidence type="ECO:0000256" key="1">
    <source>
        <dbReference type="SAM" id="Phobius"/>
    </source>
</evidence>
<feature type="transmembrane region" description="Helical" evidence="1">
    <location>
        <begin position="52"/>
        <end position="74"/>
    </location>
</feature>
<dbReference type="PATRIC" id="fig|765913.3.peg.1414"/>
<comment type="caution">
    <text evidence="2">The sequence shown here is derived from an EMBL/GenBank/DDBJ whole genome shotgun (WGS) entry which is preliminary data.</text>
</comment>